<accession>A0ABS4GC41</accession>
<proteinExistence type="predicted"/>
<dbReference type="InterPro" id="IPR029058">
    <property type="entry name" value="AB_hydrolase_fold"/>
</dbReference>
<evidence type="ECO:0000313" key="3">
    <source>
        <dbReference type="Proteomes" id="UP001519342"/>
    </source>
</evidence>
<feature type="domain" description="Peptidase S9 prolyl oligopeptidase catalytic" evidence="1">
    <location>
        <begin position="19"/>
        <end position="76"/>
    </location>
</feature>
<keyword evidence="3" id="KW-1185">Reference proteome</keyword>
<evidence type="ECO:0000313" key="2">
    <source>
        <dbReference type="EMBL" id="MBP1925252.1"/>
    </source>
</evidence>
<name>A0ABS4GC41_9FIRM</name>
<reference evidence="2 3" key="1">
    <citation type="submission" date="2021-03" db="EMBL/GenBank/DDBJ databases">
        <title>Genomic Encyclopedia of Type Strains, Phase IV (KMG-IV): sequencing the most valuable type-strain genomes for metagenomic binning, comparative biology and taxonomic classification.</title>
        <authorList>
            <person name="Goeker M."/>
        </authorList>
    </citation>
    <scope>NUCLEOTIDE SEQUENCE [LARGE SCALE GENOMIC DNA]</scope>
    <source>
        <strain evidence="2 3">DSM 24004</strain>
    </source>
</reference>
<dbReference type="Proteomes" id="UP001519342">
    <property type="component" value="Unassembled WGS sequence"/>
</dbReference>
<dbReference type="Pfam" id="PF00326">
    <property type="entry name" value="Peptidase_S9"/>
    <property type="match status" value="1"/>
</dbReference>
<dbReference type="EMBL" id="JAGGKS010000002">
    <property type="protein sequence ID" value="MBP1925252.1"/>
    <property type="molecule type" value="Genomic_DNA"/>
</dbReference>
<protein>
    <submittedName>
        <fullName evidence="2">Esterase</fullName>
    </submittedName>
</protein>
<dbReference type="SUPFAM" id="SSF53474">
    <property type="entry name" value="alpha/beta-Hydrolases"/>
    <property type="match status" value="1"/>
</dbReference>
<sequence length="91" mass="9846">MQRPKLFSSIVSIAGGAMLTKYANLISHTPSYIVHGELDKEVSVSESIKISEALVSAGGKVDLMVIPNMGHEICTKIFESNELYNSGEIYG</sequence>
<dbReference type="InterPro" id="IPR001375">
    <property type="entry name" value="Peptidase_S9_cat"/>
</dbReference>
<organism evidence="2 3">
    <name type="scientific">Sedimentibacter acidaminivorans</name>
    <dbReference type="NCBI Taxonomy" id="913099"/>
    <lineage>
        <taxon>Bacteria</taxon>
        <taxon>Bacillati</taxon>
        <taxon>Bacillota</taxon>
        <taxon>Tissierellia</taxon>
        <taxon>Sedimentibacter</taxon>
    </lineage>
</organism>
<dbReference type="Gene3D" id="3.40.50.1820">
    <property type="entry name" value="alpha/beta hydrolase"/>
    <property type="match status" value="1"/>
</dbReference>
<evidence type="ECO:0000259" key="1">
    <source>
        <dbReference type="Pfam" id="PF00326"/>
    </source>
</evidence>
<gene>
    <name evidence="2" type="ORF">J2Z76_001109</name>
</gene>
<comment type="caution">
    <text evidence="2">The sequence shown here is derived from an EMBL/GenBank/DDBJ whole genome shotgun (WGS) entry which is preliminary data.</text>
</comment>